<evidence type="ECO:0000259" key="1">
    <source>
        <dbReference type="Pfam" id="PF02771"/>
    </source>
</evidence>
<dbReference type="InterPro" id="IPR013786">
    <property type="entry name" value="AcylCoA_DH/ox_N"/>
</dbReference>
<reference evidence="2 3" key="1">
    <citation type="submission" date="2023-07" db="EMBL/GenBank/DDBJ databases">
        <title>Sorghum-associated microbial communities from plants grown in Nebraska, USA.</title>
        <authorList>
            <person name="Schachtman D."/>
        </authorList>
    </citation>
    <scope>NUCLEOTIDE SEQUENCE [LARGE SCALE GENOMIC DNA]</scope>
    <source>
        <strain evidence="2 3">CC146</strain>
    </source>
</reference>
<feature type="domain" description="Acyl-CoA dehydrogenase/oxidase N-terminal" evidence="1">
    <location>
        <begin position="5"/>
        <end position="40"/>
    </location>
</feature>
<dbReference type="Pfam" id="PF02771">
    <property type="entry name" value="Acyl-CoA_dh_N"/>
    <property type="match status" value="1"/>
</dbReference>
<proteinExistence type="predicted"/>
<dbReference type="AlphaFoldDB" id="A0ABD5AH74"/>
<gene>
    <name evidence="2" type="ORF">J2771_000105</name>
</gene>
<evidence type="ECO:0000313" key="3">
    <source>
        <dbReference type="Proteomes" id="UP001240164"/>
    </source>
</evidence>
<evidence type="ECO:0000313" key="2">
    <source>
        <dbReference type="EMBL" id="MDP9801851.1"/>
    </source>
</evidence>
<organism evidence="2 3">
    <name type="scientific">Acinetobacter calcoaceticus</name>
    <dbReference type="NCBI Taxonomy" id="471"/>
    <lineage>
        <taxon>Bacteria</taxon>
        <taxon>Pseudomonadati</taxon>
        <taxon>Pseudomonadota</taxon>
        <taxon>Gammaproteobacteria</taxon>
        <taxon>Moraxellales</taxon>
        <taxon>Moraxellaceae</taxon>
        <taxon>Acinetobacter</taxon>
        <taxon>Acinetobacter calcoaceticus/baumannii complex</taxon>
    </lineage>
</organism>
<comment type="caution">
    <text evidence="2">The sequence shown here is derived from an EMBL/GenBank/DDBJ whole genome shotgun (WGS) entry which is preliminary data.</text>
</comment>
<dbReference type="EMBL" id="JAUSQP010000001">
    <property type="protein sequence ID" value="MDP9801851.1"/>
    <property type="molecule type" value="Genomic_DNA"/>
</dbReference>
<name>A0ABD5AH74_ACICA</name>
<accession>A0ABD5AH74</accession>
<dbReference type="InterPro" id="IPR037069">
    <property type="entry name" value="AcylCoA_DH/ox_N_sf"/>
</dbReference>
<dbReference type="Proteomes" id="UP001240164">
    <property type="component" value="Unassembled WGS sequence"/>
</dbReference>
<dbReference type="Gene3D" id="1.10.540.10">
    <property type="entry name" value="Acyl-CoA dehydrogenase/oxidase, N-terminal domain"/>
    <property type="match status" value="1"/>
</dbReference>
<sequence length="48" mass="5766">MILNAEQSMVQEMMRNYSQNQLKPTAAHRDKTHEFPAQELKDSWWLCE</sequence>
<protein>
    <recommendedName>
        <fullName evidence="1">Acyl-CoA dehydrogenase/oxidase N-terminal domain-containing protein</fullName>
    </recommendedName>
</protein>